<feature type="transmembrane region" description="Helical" evidence="1">
    <location>
        <begin position="94"/>
        <end position="114"/>
    </location>
</feature>
<evidence type="ECO:0008006" key="4">
    <source>
        <dbReference type="Google" id="ProtNLM"/>
    </source>
</evidence>
<sequence>MIRTLKAILEVRGMSGANRLMFYVRKLPVLGKRVPASVYAETALKQTLSVVVHILKVLMAFLTKFAYLGIMIYLPVKFIGNDITLSLSVQYQLYLQILLCLSFLVGAFSSVIILEPKRDKYIFVKLMRLPAERYMRTTLTLRGVSFLVTFIPAMMVFGSLLGAPLWHGVVLALLLTFWRAACEALHLWIFDRYGIVVIKKTGVVWTAIGIGYLLAYIPLLPGFAVVDSGMLFNLPVVLGVMVLGTLSAVYIARYAGYQNAVDAVTKIDDPLLDMGRMMKEARVKEVATQEQQYTAEQLKPGPFEGKSGYAYLNAIFFSRHRRLLTSPIQRRLVIIGALFAAALLTMLLSHATFTKLAHYLISALPTFLIVMNYTSIGERLCKAMFYNCDLSLLRYGFYREQSAILSNFRIRLLRLSVLNLIPAAAICLAVNVLLLLSGESWGAADAVIFCVTILALSLFFSVHHLFMYYIFQPYSTELNVKNPFFTIVNSVVLAIGFIAMQFRSEPGMFAWVVVLSAAVYMLAALVLVYKFSGRTFRVK</sequence>
<feature type="transmembrane region" description="Helical" evidence="1">
    <location>
        <begin position="412"/>
        <end position="434"/>
    </location>
</feature>
<gene>
    <name evidence="2" type="ORF">HQN87_23230</name>
</gene>
<evidence type="ECO:0000313" key="3">
    <source>
        <dbReference type="Proteomes" id="UP000711047"/>
    </source>
</evidence>
<feature type="transmembrane region" description="Helical" evidence="1">
    <location>
        <begin position="356"/>
        <end position="374"/>
    </location>
</feature>
<keyword evidence="1" id="KW-0472">Membrane</keyword>
<keyword evidence="1" id="KW-1133">Transmembrane helix</keyword>
<keyword evidence="1" id="KW-0812">Transmembrane</keyword>
<feature type="transmembrane region" description="Helical" evidence="1">
    <location>
        <begin position="54"/>
        <end position="74"/>
    </location>
</feature>
<protein>
    <recommendedName>
        <fullName evidence="4">ABC transporter permease</fullName>
    </recommendedName>
</protein>
<name>A0ABX2DV43_9BACL</name>
<feature type="transmembrane region" description="Helical" evidence="1">
    <location>
        <begin position="332"/>
        <end position="350"/>
    </location>
</feature>
<feature type="transmembrane region" description="Helical" evidence="1">
    <location>
        <begin position="169"/>
        <end position="190"/>
    </location>
</feature>
<feature type="transmembrane region" description="Helical" evidence="1">
    <location>
        <begin position="446"/>
        <end position="471"/>
    </location>
</feature>
<evidence type="ECO:0000313" key="2">
    <source>
        <dbReference type="EMBL" id="NQX48245.1"/>
    </source>
</evidence>
<keyword evidence="3" id="KW-1185">Reference proteome</keyword>
<dbReference type="EMBL" id="JABMKX010000013">
    <property type="protein sequence ID" value="NQX48245.1"/>
    <property type="molecule type" value="Genomic_DNA"/>
</dbReference>
<evidence type="ECO:0000256" key="1">
    <source>
        <dbReference type="SAM" id="Phobius"/>
    </source>
</evidence>
<proteinExistence type="predicted"/>
<dbReference type="Proteomes" id="UP000711047">
    <property type="component" value="Unassembled WGS sequence"/>
</dbReference>
<comment type="caution">
    <text evidence="2">The sequence shown here is derived from an EMBL/GenBank/DDBJ whole genome shotgun (WGS) entry which is preliminary data.</text>
</comment>
<feature type="transmembrane region" description="Helical" evidence="1">
    <location>
        <begin position="134"/>
        <end position="157"/>
    </location>
</feature>
<dbReference type="RefSeq" id="WP_173138122.1">
    <property type="nucleotide sequence ID" value="NZ_JABMKX010000013.1"/>
</dbReference>
<feature type="transmembrane region" description="Helical" evidence="1">
    <location>
        <begin position="483"/>
        <end position="502"/>
    </location>
</feature>
<feature type="transmembrane region" description="Helical" evidence="1">
    <location>
        <begin position="508"/>
        <end position="529"/>
    </location>
</feature>
<feature type="transmembrane region" description="Helical" evidence="1">
    <location>
        <begin position="202"/>
        <end position="224"/>
    </location>
</feature>
<accession>A0ABX2DV43</accession>
<organism evidence="2 3">
    <name type="scientific">Paenibacillus tritici</name>
    <dbReference type="NCBI Taxonomy" id="1873425"/>
    <lineage>
        <taxon>Bacteria</taxon>
        <taxon>Bacillati</taxon>
        <taxon>Bacillota</taxon>
        <taxon>Bacilli</taxon>
        <taxon>Bacillales</taxon>
        <taxon>Paenibacillaceae</taxon>
        <taxon>Paenibacillus</taxon>
    </lineage>
</organism>
<reference evidence="2 3" key="1">
    <citation type="submission" date="2020-05" db="EMBL/GenBank/DDBJ databases">
        <title>Paenibacillus glebae, sp. nov., Paenibacillus humi sp. nov., Paenibacillus pedi sp. nov., Paenibacillus terrestris sp. nov. and Paenibacillus terricola sp. nov., isolated from a forest top soil sample.</title>
        <authorList>
            <person name="Qi S."/>
            <person name="Carlier A."/>
            <person name="Cnockaert M."/>
            <person name="Vandamme P."/>
        </authorList>
    </citation>
    <scope>NUCLEOTIDE SEQUENCE [LARGE SCALE GENOMIC DNA]</scope>
    <source>
        <strain evidence="2 3">LMG 29502</strain>
    </source>
</reference>
<feature type="transmembrane region" description="Helical" evidence="1">
    <location>
        <begin position="230"/>
        <end position="252"/>
    </location>
</feature>